<dbReference type="Gene3D" id="2.40.100.10">
    <property type="entry name" value="Cyclophilin-like"/>
    <property type="match status" value="1"/>
</dbReference>
<evidence type="ECO:0000256" key="1">
    <source>
        <dbReference type="ARBA" id="ARBA00022741"/>
    </source>
</evidence>
<dbReference type="Pfam" id="PF02682">
    <property type="entry name" value="CT_C_D"/>
    <property type="match status" value="1"/>
</dbReference>
<dbReference type="RefSeq" id="WP_380077414.1">
    <property type="nucleotide sequence ID" value="NZ_JBHRZF010000114.1"/>
</dbReference>
<reference evidence="6" key="1">
    <citation type="journal article" date="2019" name="Int. J. Syst. Evol. Microbiol.">
        <title>The Global Catalogue of Microorganisms (GCM) 10K type strain sequencing project: providing services to taxonomists for standard genome sequencing and annotation.</title>
        <authorList>
            <consortium name="The Broad Institute Genomics Platform"/>
            <consortium name="The Broad Institute Genome Sequencing Center for Infectious Disease"/>
            <person name="Wu L."/>
            <person name="Ma J."/>
        </authorList>
    </citation>
    <scope>NUCLEOTIDE SEQUENCE [LARGE SCALE GENOMIC DNA]</scope>
    <source>
        <strain evidence="6">CCTCC AB 2013263</strain>
    </source>
</reference>
<dbReference type="PANTHER" id="PTHR34698:SF2">
    <property type="entry name" value="5-OXOPROLINASE SUBUNIT B"/>
    <property type="match status" value="1"/>
</dbReference>
<dbReference type="InterPro" id="IPR029000">
    <property type="entry name" value="Cyclophilin-like_dom_sf"/>
</dbReference>
<gene>
    <name evidence="5" type="ORF">ACFOPQ_09390</name>
</gene>
<sequence>MTGEPAEFTPVGDAALMVSTPLARELLLSCQDAPLPGVTEVVPALNLVTMLFDPLVTTAGELGQVIRTRLPGLSALPAGEGEGRSLLLPVQFGGPDLEWCAGFTGQTVTAFIDEVCALPFTVAFLGYTPGFAFLTGLPAHLQMPRLSAPRERVPAGSVALGGPWAGVYPTETPGGWRIIGSTTVKLFDLNRPEPMWWQPGDTIRFTRD</sequence>
<dbReference type="PANTHER" id="PTHR34698">
    <property type="entry name" value="5-OXOPROLINASE SUBUNIT B"/>
    <property type="match status" value="1"/>
</dbReference>
<keyword evidence="1" id="KW-0547">Nucleotide-binding</keyword>
<keyword evidence="6" id="KW-1185">Reference proteome</keyword>
<feature type="domain" description="Carboxyltransferase" evidence="4">
    <location>
        <begin position="6"/>
        <end position="197"/>
    </location>
</feature>
<dbReference type="InterPro" id="IPR003833">
    <property type="entry name" value="CT_C_D"/>
</dbReference>
<comment type="caution">
    <text evidence="5">The sequence shown here is derived from an EMBL/GenBank/DDBJ whole genome shotgun (WGS) entry which is preliminary data.</text>
</comment>
<dbReference type="GO" id="GO:0016787">
    <property type="term" value="F:hydrolase activity"/>
    <property type="evidence" value="ECO:0007669"/>
    <property type="project" value="UniProtKB-KW"/>
</dbReference>
<dbReference type="InterPro" id="IPR010016">
    <property type="entry name" value="PxpB"/>
</dbReference>
<organism evidence="5 6">
    <name type="scientific">Deinococcus antarcticus</name>
    <dbReference type="NCBI Taxonomy" id="1298767"/>
    <lineage>
        <taxon>Bacteria</taxon>
        <taxon>Thermotogati</taxon>
        <taxon>Deinococcota</taxon>
        <taxon>Deinococci</taxon>
        <taxon>Deinococcales</taxon>
        <taxon>Deinococcaceae</taxon>
        <taxon>Deinococcus</taxon>
    </lineage>
</organism>
<evidence type="ECO:0000313" key="6">
    <source>
        <dbReference type="Proteomes" id="UP001595748"/>
    </source>
</evidence>
<evidence type="ECO:0000256" key="2">
    <source>
        <dbReference type="ARBA" id="ARBA00022801"/>
    </source>
</evidence>
<protein>
    <submittedName>
        <fullName evidence="5">Allophanate hydrolase subunit 1</fullName>
    </submittedName>
</protein>
<dbReference type="SUPFAM" id="SSF160467">
    <property type="entry name" value="PH0987 N-terminal domain-like"/>
    <property type="match status" value="1"/>
</dbReference>
<evidence type="ECO:0000313" key="5">
    <source>
        <dbReference type="EMBL" id="MFC3860975.1"/>
    </source>
</evidence>
<accession>A0ABV8A6X2</accession>
<dbReference type="SMART" id="SM00796">
    <property type="entry name" value="AHS1"/>
    <property type="match status" value="1"/>
</dbReference>
<keyword evidence="2 5" id="KW-0378">Hydrolase</keyword>
<proteinExistence type="predicted"/>
<dbReference type="Proteomes" id="UP001595748">
    <property type="component" value="Unassembled WGS sequence"/>
</dbReference>
<dbReference type="Gene3D" id="3.30.1360.40">
    <property type="match status" value="1"/>
</dbReference>
<dbReference type="SUPFAM" id="SSF50891">
    <property type="entry name" value="Cyclophilin-like"/>
    <property type="match status" value="1"/>
</dbReference>
<keyword evidence="3" id="KW-0067">ATP-binding</keyword>
<evidence type="ECO:0000256" key="3">
    <source>
        <dbReference type="ARBA" id="ARBA00022840"/>
    </source>
</evidence>
<dbReference type="EMBL" id="JBHRZF010000114">
    <property type="protein sequence ID" value="MFC3860975.1"/>
    <property type="molecule type" value="Genomic_DNA"/>
</dbReference>
<evidence type="ECO:0000259" key="4">
    <source>
        <dbReference type="SMART" id="SM00796"/>
    </source>
</evidence>
<name>A0ABV8A6X2_9DEIO</name>